<protein>
    <submittedName>
        <fullName evidence="1">27992_t:CDS:1</fullName>
    </submittedName>
</protein>
<gene>
    <name evidence="1" type="ORF">GMARGA_LOCUS1123</name>
</gene>
<dbReference type="Proteomes" id="UP000789901">
    <property type="component" value="Unassembled WGS sequence"/>
</dbReference>
<reference evidence="1 2" key="1">
    <citation type="submission" date="2021-06" db="EMBL/GenBank/DDBJ databases">
        <authorList>
            <person name="Kallberg Y."/>
            <person name="Tangrot J."/>
            <person name="Rosling A."/>
        </authorList>
    </citation>
    <scope>NUCLEOTIDE SEQUENCE [LARGE SCALE GENOMIC DNA]</scope>
    <source>
        <strain evidence="1 2">120-4 pot B 10/14</strain>
    </source>
</reference>
<keyword evidence="2" id="KW-1185">Reference proteome</keyword>
<comment type="caution">
    <text evidence="1">The sequence shown here is derived from an EMBL/GenBank/DDBJ whole genome shotgun (WGS) entry which is preliminary data.</text>
</comment>
<sequence length="209" mass="24580">MNIPTLRIAPNGEEITRELLKTLQRNYKRTAPSPGEENCSKPSKEIIRELLQTCKEITRELLQTQRETNRNLLKLENLPGNCFKPDEEVTRELLQTRRRKLPETSPSPVKKLPENCFKPVKILSEKCFKPGEEITRQLFQTRRKELSKPGKEITRKIFKGNYQRKLKNVKESSLTFWSLSLIELLENYQRTAPKQRRDLQESLIYSKNA</sequence>
<organism evidence="1 2">
    <name type="scientific">Gigaspora margarita</name>
    <dbReference type="NCBI Taxonomy" id="4874"/>
    <lineage>
        <taxon>Eukaryota</taxon>
        <taxon>Fungi</taxon>
        <taxon>Fungi incertae sedis</taxon>
        <taxon>Mucoromycota</taxon>
        <taxon>Glomeromycotina</taxon>
        <taxon>Glomeromycetes</taxon>
        <taxon>Diversisporales</taxon>
        <taxon>Gigasporaceae</taxon>
        <taxon>Gigaspora</taxon>
    </lineage>
</organism>
<name>A0ABM8VYG1_GIGMA</name>
<accession>A0ABM8VYG1</accession>
<evidence type="ECO:0000313" key="1">
    <source>
        <dbReference type="EMBL" id="CAG8478514.1"/>
    </source>
</evidence>
<proteinExistence type="predicted"/>
<evidence type="ECO:0000313" key="2">
    <source>
        <dbReference type="Proteomes" id="UP000789901"/>
    </source>
</evidence>
<dbReference type="EMBL" id="CAJVQB010000264">
    <property type="protein sequence ID" value="CAG8478514.1"/>
    <property type="molecule type" value="Genomic_DNA"/>
</dbReference>